<dbReference type="Pfam" id="PF25202">
    <property type="entry name" value="DUF7834"/>
    <property type="match status" value="1"/>
</dbReference>
<name>A0A2I1NBG5_9BACT</name>
<dbReference type="PANTHER" id="PTHR35149">
    <property type="entry name" value="SLL5132 PROTEIN"/>
    <property type="match status" value="1"/>
</dbReference>
<dbReference type="InterPro" id="IPR057156">
    <property type="entry name" value="DUF7834"/>
</dbReference>
<comment type="caution">
    <text evidence="3">The sequence shown here is derived from an EMBL/GenBank/DDBJ whole genome shotgun (WGS) entry which is preliminary data.</text>
</comment>
<organism evidence="3 4">
    <name type="scientific">Campylobacter ureolyticus</name>
    <dbReference type="NCBI Taxonomy" id="827"/>
    <lineage>
        <taxon>Bacteria</taxon>
        <taxon>Pseudomonadati</taxon>
        <taxon>Campylobacterota</taxon>
        <taxon>Epsilonproteobacteria</taxon>
        <taxon>Campylobacterales</taxon>
        <taxon>Campylobacteraceae</taxon>
        <taxon>Campylobacter</taxon>
    </lineage>
</organism>
<feature type="domain" description="DUF7834" evidence="2">
    <location>
        <begin position="241"/>
        <end position="372"/>
    </location>
</feature>
<evidence type="ECO:0000313" key="3">
    <source>
        <dbReference type="EMBL" id="PKZ29721.1"/>
    </source>
</evidence>
<evidence type="ECO:0000259" key="1">
    <source>
        <dbReference type="Pfam" id="PF03235"/>
    </source>
</evidence>
<protein>
    <submittedName>
        <fullName evidence="3">Uncharacterized protein</fullName>
    </submittedName>
</protein>
<dbReference type="Proteomes" id="UP000234639">
    <property type="component" value="Unassembled WGS sequence"/>
</dbReference>
<dbReference type="AlphaFoldDB" id="A0A2I1NBG5"/>
<sequence>MENILNNIGEMSMKDIYSKNIKIPFYQRPYKWKLENVRYLCEDIKDGFLKNNKYLLGNIILHEENDELNIVDGQQRLTTIALILKSLKKKINLLENININSNEALKRNYSFIESYFSNFERKGDFIEFILNNLVVTYIKTKDLDEAFKFFDTQNSRGKKLDDVDLLKNHHFMHLGDMDISIQKQIAKEWKKYENMRVDSYHRNMRELLKCVINDLYILRLMFDDRNFYFDVWINYDNSVLNEFKTQIKGENLNLRDFKFSSNIVGGMMFFDYTFKYARIYEILKQKANFSTNRFLNQAMIMLLLVYVDKFGFDENFEKFYKNFFVRLFVVFIGYSRIDSNSRWLKDITKDVFNKILSSDYSFYLIERLEYDLKFNFFRSYQMAGYKEKIDALLNNLNFIKDKNFTAKDIEKLSFNNIARKDKK</sequence>
<dbReference type="RefSeq" id="WP_101636723.1">
    <property type="nucleotide sequence ID" value="NZ_PKHU01000002.1"/>
</dbReference>
<evidence type="ECO:0000259" key="2">
    <source>
        <dbReference type="Pfam" id="PF25202"/>
    </source>
</evidence>
<dbReference type="PANTHER" id="PTHR35149:SF2">
    <property type="entry name" value="DUF262 DOMAIN-CONTAINING PROTEIN"/>
    <property type="match status" value="1"/>
</dbReference>
<reference evidence="3 4" key="1">
    <citation type="submission" date="2017-12" db="EMBL/GenBank/DDBJ databases">
        <title>Phylogenetic diversity of female urinary microbiome.</title>
        <authorList>
            <person name="Thomas-White K."/>
            <person name="Wolfe A.J."/>
        </authorList>
    </citation>
    <scope>NUCLEOTIDE SEQUENCE [LARGE SCALE GENOMIC DNA]</scope>
    <source>
        <strain evidence="3 4">UMB0112</strain>
    </source>
</reference>
<proteinExistence type="predicted"/>
<gene>
    <name evidence="3" type="ORF">CYJ41_02180</name>
</gene>
<dbReference type="EMBL" id="PKHU01000002">
    <property type="protein sequence ID" value="PKZ29721.1"/>
    <property type="molecule type" value="Genomic_DNA"/>
</dbReference>
<evidence type="ECO:0000313" key="4">
    <source>
        <dbReference type="Proteomes" id="UP000234639"/>
    </source>
</evidence>
<dbReference type="InterPro" id="IPR004919">
    <property type="entry name" value="GmrSD_N"/>
</dbReference>
<dbReference type="Pfam" id="PF03235">
    <property type="entry name" value="GmrSD_N"/>
    <property type="match status" value="1"/>
</dbReference>
<feature type="domain" description="GmrSD restriction endonucleases N-terminal" evidence="1">
    <location>
        <begin position="15"/>
        <end position="171"/>
    </location>
</feature>
<accession>A0A2I1NBG5</accession>